<organism evidence="1 2">
    <name type="scientific">Streblomastix strix</name>
    <dbReference type="NCBI Taxonomy" id="222440"/>
    <lineage>
        <taxon>Eukaryota</taxon>
        <taxon>Metamonada</taxon>
        <taxon>Preaxostyla</taxon>
        <taxon>Oxymonadida</taxon>
        <taxon>Streblomastigidae</taxon>
        <taxon>Streblomastix</taxon>
    </lineage>
</organism>
<sequence>MVPYQVTPASDSISQESIVTGNAGISNEYSRSNHKHPLQVSTVLPAKDTVTGDESTANTYVRSDHTHHVNLINEVPKKDTGTGPADTSNINSSDTYQHLLNIDPTTANVPQVNATAAANATDVLLANGDSKPISDIASDGFVAKNRENIINRIRIFTLWRITRQ</sequence>
<reference evidence="1 2" key="1">
    <citation type="submission" date="2019-03" db="EMBL/GenBank/DDBJ databases">
        <title>Single cell metagenomics reveals metabolic interactions within the superorganism composed of flagellate Streblomastix strix and complex community of Bacteroidetes bacteria on its surface.</title>
        <authorList>
            <person name="Treitli S.C."/>
            <person name="Kolisko M."/>
            <person name="Husnik F."/>
            <person name="Keeling P."/>
            <person name="Hampl V."/>
        </authorList>
    </citation>
    <scope>NUCLEOTIDE SEQUENCE [LARGE SCALE GENOMIC DNA]</scope>
    <source>
        <strain evidence="1">ST1C</strain>
    </source>
</reference>
<proteinExistence type="predicted"/>
<evidence type="ECO:0000313" key="1">
    <source>
        <dbReference type="EMBL" id="KAA6389615.1"/>
    </source>
</evidence>
<dbReference type="AlphaFoldDB" id="A0A5J4W4G1"/>
<evidence type="ECO:0000313" key="2">
    <source>
        <dbReference type="Proteomes" id="UP000324800"/>
    </source>
</evidence>
<name>A0A5J4W4G1_9EUKA</name>
<dbReference type="EMBL" id="SNRW01003520">
    <property type="protein sequence ID" value="KAA6389615.1"/>
    <property type="molecule type" value="Genomic_DNA"/>
</dbReference>
<comment type="caution">
    <text evidence="1">The sequence shown here is derived from an EMBL/GenBank/DDBJ whole genome shotgun (WGS) entry which is preliminary data.</text>
</comment>
<protein>
    <submittedName>
        <fullName evidence="1">Uncharacterized protein</fullName>
    </submittedName>
</protein>
<accession>A0A5J4W4G1</accession>
<gene>
    <name evidence="1" type="ORF">EZS28_014861</name>
</gene>
<dbReference type="Proteomes" id="UP000324800">
    <property type="component" value="Unassembled WGS sequence"/>
</dbReference>